<dbReference type="AlphaFoldDB" id="A0A8J6F8U4"/>
<dbReference type="Proteomes" id="UP000770717">
    <property type="component" value="Unassembled WGS sequence"/>
</dbReference>
<evidence type="ECO:0000256" key="1">
    <source>
        <dbReference type="SAM" id="Phobius"/>
    </source>
</evidence>
<keyword evidence="3" id="KW-1185">Reference proteome</keyword>
<organism evidence="2 3">
    <name type="scientific">Eleutherodactylus coqui</name>
    <name type="common">Puerto Rican coqui</name>
    <dbReference type="NCBI Taxonomy" id="57060"/>
    <lineage>
        <taxon>Eukaryota</taxon>
        <taxon>Metazoa</taxon>
        <taxon>Chordata</taxon>
        <taxon>Craniata</taxon>
        <taxon>Vertebrata</taxon>
        <taxon>Euteleostomi</taxon>
        <taxon>Amphibia</taxon>
        <taxon>Batrachia</taxon>
        <taxon>Anura</taxon>
        <taxon>Neobatrachia</taxon>
        <taxon>Hyloidea</taxon>
        <taxon>Eleutherodactylidae</taxon>
        <taxon>Eleutherodactylinae</taxon>
        <taxon>Eleutherodactylus</taxon>
        <taxon>Eleutherodactylus</taxon>
    </lineage>
</organism>
<gene>
    <name evidence="2" type="ORF">GDO78_009524</name>
</gene>
<sequence length="97" mass="11182">MKANSTKACLSLLYYASNCDLPAVMCTAPTYPVTCIKHFLQVLFKTSKLLFYLLLIFAFWNIYKIWKDNIFGSVCNIDYFLTNVLCLDIKQQMCSAK</sequence>
<comment type="caution">
    <text evidence="2">The sequence shown here is derived from an EMBL/GenBank/DDBJ whole genome shotgun (WGS) entry which is preliminary data.</text>
</comment>
<proteinExistence type="predicted"/>
<keyword evidence="1" id="KW-0472">Membrane</keyword>
<dbReference type="EMBL" id="WNTK01000005">
    <property type="protein sequence ID" value="KAG9483647.1"/>
    <property type="molecule type" value="Genomic_DNA"/>
</dbReference>
<evidence type="ECO:0000313" key="2">
    <source>
        <dbReference type="EMBL" id="KAG9483647.1"/>
    </source>
</evidence>
<feature type="transmembrane region" description="Helical" evidence="1">
    <location>
        <begin position="49"/>
        <end position="66"/>
    </location>
</feature>
<name>A0A8J6F8U4_ELECQ</name>
<keyword evidence="1" id="KW-0812">Transmembrane</keyword>
<protein>
    <submittedName>
        <fullName evidence="2">Uncharacterized protein</fullName>
    </submittedName>
</protein>
<keyword evidence="1" id="KW-1133">Transmembrane helix</keyword>
<reference evidence="2" key="1">
    <citation type="thesis" date="2020" institute="ProQuest LLC" country="789 East Eisenhower Parkway, Ann Arbor, MI, USA">
        <title>Comparative Genomics and Chromosome Evolution.</title>
        <authorList>
            <person name="Mudd A.B."/>
        </authorList>
    </citation>
    <scope>NUCLEOTIDE SEQUENCE</scope>
    <source>
        <strain evidence="2">HN-11 Male</strain>
        <tissue evidence="2">Kidney and liver</tissue>
    </source>
</reference>
<evidence type="ECO:0000313" key="3">
    <source>
        <dbReference type="Proteomes" id="UP000770717"/>
    </source>
</evidence>
<accession>A0A8J6F8U4</accession>